<dbReference type="GO" id="GO:0008649">
    <property type="term" value="F:rRNA methyltransferase activity"/>
    <property type="evidence" value="ECO:0007669"/>
    <property type="project" value="InterPro"/>
</dbReference>
<dbReference type="InterPro" id="IPR029063">
    <property type="entry name" value="SAM-dependent_MTases_sf"/>
</dbReference>
<evidence type="ECO:0000256" key="13">
    <source>
        <dbReference type="PROSITE-ProRule" id="PRU01023"/>
    </source>
</evidence>
<dbReference type="HOGENOM" id="CLU_005316_0_1_9"/>
<feature type="binding site" evidence="13">
    <location>
        <begin position="259"/>
        <end position="265"/>
    </location>
    <ligand>
        <name>S-adenosyl-L-methionine</name>
        <dbReference type="ChEBI" id="CHEBI:59789"/>
    </ligand>
</feature>
<evidence type="ECO:0000256" key="1">
    <source>
        <dbReference type="ARBA" id="ARBA00002724"/>
    </source>
</evidence>
<evidence type="ECO:0000256" key="8">
    <source>
        <dbReference type="ARBA" id="ARBA00022691"/>
    </source>
</evidence>
<protein>
    <recommendedName>
        <fullName evidence="3">16S rRNA (cytosine(967)-C(5))-methyltransferase</fullName>
        <ecNumber evidence="3">2.1.1.176</ecNumber>
    </recommendedName>
    <alternativeName>
        <fullName evidence="10">16S rRNA m5C967 methyltransferase</fullName>
    </alternativeName>
    <alternativeName>
        <fullName evidence="11">rRNA (cytosine-C(5)-)-methyltransferase RsmB</fullName>
    </alternativeName>
</protein>
<reference evidence="15 16" key="1">
    <citation type="submission" date="2010-08" db="EMBL/GenBank/DDBJ databases">
        <title>Complete sequence of Clostridium cellulovorans 743B.</title>
        <authorList>
            <consortium name="US DOE Joint Genome Institute"/>
            <person name="Lucas S."/>
            <person name="Copeland A."/>
            <person name="Lapidus A."/>
            <person name="Cheng J.-F."/>
            <person name="Bruce D."/>
            <person name="Goodwin L."/>
            <person name="Pitluck S."/>
            <person name="Chertkov O."/>
            <person name="Detter J.C."/>
            <person name="Han C."/>
            <person name="Tapia R."/>
            <person name="Land M."/>
            <person name="Hauser L."/>
            <person name="Chang Y.-J."/>
            <person name="Jeffries C."/>
            <person name="Kyrpides N."/>
            <person name="Ivanova N."/>
            <person name="Mikhailova N."/>
            <person name="Hemme C.L."/>
            <person name="Woyke T."/>
        </authorList>
    </citation>
    <scope>NUCLEOTIDE SEQUENCE [LARGE SCALE GENOMIC DNA]</scope>
    <source>
        <strain evidence="16">ATCC 35296 / DSM 3052 / OCM 3 / 743B</strain>
    </source>
</reference>
<dbReference type="KEGG" id="ccb:Clocel_1875"/>
<dbReference type="SUPFAM" id="SSF53335">
    <property type="entry name" value="S-adenosyl-L-methionine-dependent methyltransferases"/>
    <property type="match status" value="1"/>
</dbReference>
<dbReference type="FunFam" id="3.40.50.150:FF:000022">
    <property type="entry name" value="Ribosomal RNA small subunit methyltransferase B"/>
    <property type="match status" value="1"/>
</dbReference>
<comment type="catalytic activity">
    <reaction evidence="12">
        <text>cytidine(967) in 16S rRNA + S-adenosyl-L-methionine = 5-methylcytidine(967) in 16S rRNA + S-adenosyl-L-homocysteine + H(+)</text>
        <dbReference type="Rhea" id="RHEA:42748"/>
        <dbReference type="Rhea" id="RHEA-COMP:10219"/>
        <dbReference type="Rhea" id="RHEA-COMP:10220"/>
        <dbReference type="ChEBI" id="CHEBI:15378"/>
        <dbReference type="ChEBI" id="CHEBI:57856"/>
        <dbReference type="ChEBI" id="CHEBI:59789"/>
        <dbReference type="ChEBI" id="CHEBI:74483"/>
        <dbReference type="ChEBI" id="CHEBI:82748"/>
        <dbReference type="EC" id="2.1.1.176"/>
    </reaction>
</comment>
<dbReference type="PANTHER" id="PTHR22807:SF53">
    <property type="entry name" value="RIBOSOMAL RNA SMALL SUBUNIT METHYLTRANSFERASE B-RELATED"/>
    <property type="match status" value="1"/>
</dbReference>
<dbReference type="InterPro" id="IPR001678">
    <property type="entry name" value="MeTrfase_RsmB-F_NOP2_dom"/>
</dbReference>
<evidence type="ECO:0000256" key="2">
    <source>
        <dbReference type="ARBA" id="ARBA00004496"/>
    </source>
</evidence>
<evidence type="ECO:0000256" key="10">
    <source>
        <dbReference type="ARBA" id="ARBA00030399"/>
    </source>
</evidence>
<name>D9SLA3_CLOC7</name>
<keyword evidence="4" id="KW-0963">Cytoplasm</keyword>
<evidence type="ECO:0000256" key="5">
    <source>
        <dbReference type="ARBA" id="ARBA00022552"/>
    </source>
</evidence>
<dbReference type="Proteomes" id="UP000002730">
    <property type="component" value="Chromosome"/>
</dbReference>
<sequence length="443" mass="50526">MSNPRETAVIILNKVFNERGYSNIIINKELNKSNLENIDKALVTEIVYGTIQYKYTIDKIIDHFVGRGTSSVDKKVVNILRSAIYQIRYLDKIPSFAVVNEAVELSKKLSTVTSSKFINGVLRNYIRKTNENFYNKNNLVDRLSFEYSFEPWMVKKFISQYGNNIAEKILKGLNERPSITVRVNSLKTTFDEAYEELEALGYSVEEGVIAPEAIRILKGKSIENNPLFIKGSITVQDESAMIVASALEPSKDDVIFDMCSAPGGKTTHIAELSEDKSKIKAFDIFDHKLKLIEENIKRLGITSIETEIKDASIHDVLLDDSADKVLIDVPCSGLGIMRKKPEIKYTKNEKDLKELVKIQRDIMRNAAKYVRKGGVLVYSTCTLNLEENQENIRWFLDRHEDFMVEKVDFGKGENLIYGKDNTLTILPNKYMDGFFIAKLKRIQ</sequence>
<dbReference type="eggNOG" id="COG0144">
    <property type="taxonomic scope" value="Bacteria"/>
</dbReference>
<evidence type="ECO:0000256" key="9">
    <source>
        <dbReference type="ARBA" id="ARBA00022884"/>
    </source>
</evidence>
<dbReference type="SUPFAM" id="SSF48013">
    <property type="entry name" value="NusB-like"/>
    <property type="match status" value="1"/>
</dbReference>
<gene>
    <name evidence="15" type="ordered locus">Clocel_1875</name>
</gene>
<dbReference type="Gene3D" id="3.40.50.150">
    <property type="entry name" value="Vaccinia Virus protein VP39"/>
    <property type="match status" value="1"/>
</dbReference>
<evidence type="ECO:0000313" key="15">
    <source>
        <dbReference type="EMBL" id="ADL51619.1"/>
    </source>
</evidence>
<evidence type="ECO:0000259" key="14">
    <source>
        <dbReference type="PROSITE" id="PS51686"/>
    </source>
</evidence>
<accession>D9SLA3</accession>
<dbReference type="STRING" id="573061.Clocel_1875"/>
<dbReference type="GO" id="GO:0006355">
    <property type="term" value="P:regulation of DNA-templated transcription"/>
    <property type="evidence" value="ECO:0007669"/>
    <property type="project" value="InterPro"/>
</dbReference>
<dbReference type="PROSITE" id="PS51686">
    <property type="entry name" value="SAM_MT_RSMB_NOP"/>
    <property type="match status" value="1"/>
</dbReference>
<comment type="subcellular location">
    <subcellularLocation>
        <location evidence="2">Cytoplasm</location>
    </subcellularLocation>
</comment>
<feature type="binding site" evidence="13">
    <location>
        <position position="328"/>
    </location>
    <ligand>
        <name>S-adenosyl-L-methionine</name>
        <dbReference type="ChEBI" id="CHEBI:59789"/>
    </ligand>
</feature>
<keyword evidence="16" id="KW-1185">Reference proteome</keyword>
<dbReference type="AlphaFoldDB" id="D9SLA3"/>
<dbReference type="FunFam" id="3.30.70.1170:FF:000003">
    <property type="entry name" value="16S rRNA (Cytosine(967)-C(5))-methyltransferase RsmB"/>
    <property type="match status" value="1"/>
</dbReference>
<comment type="function">
    <text evidence="1">Specifically methylates the cytosine at position 967 (m5C967) of 16S rRNA.</text>
</comment>
<keyword evidence="8 13" id="KW-0949">S-adenosyl-L-methionine</keyword>
<dbReference type="InterPro" id="IPR054728">
    <property type="entry name" value="RsmB-like_ferredoxin"/>
</dbReference>
<feature type="binding site" evidence="13">
    <location>
        <position position="310"/>
    </location>
    <ligand>
        <name>S-adenosyl-L-methionine</name>
        <dbReference type="ChEBI" id="CHEBI:59789"/>
    </ligand>
</feature>
<dbReference type="InterPro" id="IPR004573">
    <property type="entry name" value="rRNA_ssu_MeTfrase_B"/>
</dbReference>
<keyword evidence="9 13" id="KW-0694">RNA-binding</keyword>
<dbReference type="InterPro" id="IPR023267">
    <property type="entry name" value="RCMT"/>
</dbReference>
<dbReference type="InterPro" id="IPR049560">
    <property type="entry name" value="MeTrfase_RsmB-F_NOP2_cat"/>
</dbReference>
<dbReference type="PANTHER" id="PTHR22807">
    <property type="entry name" value="NOP2 YEAST -RELATED NOL1/NOP2/FMU SUN DOMAIN-CONTAINING"/>
    <property type="match status" value="1"/>
</dbReference>
<dbReference type="Gene3D" id="1.10.940.10">
    <property type="entry name" value="NusB-like"/>
    <property type="match status" value="1"/>
</dbReference>
<evidence type="ECO:0000256" key="6">
    <source>
        <dbReference type="ARBA" id="ARBA00022603"/>
    </source>
</evidence>
<organism evidence="15 16">
    <name type="scientific">Clostridium cellulovorans (strain ATCC 35296 / DSM 3052 / OCM 3 / 743B)</name>
    <dbReference type="NCBI Taxonomy" id="573061"/>
    <lineage>
        <taxon>Bacteria</taxon>
        <taxon>Bacillati</taxon>
        <taxon>Bacillota</taxon>
        <taxon>Clostridia</taxon>
        <taxon>Eubacteriales</taxon>
        <taxon>Clostridiaceae</taxon>
        <taxon>Clostridium</taxon>
    </lineage>
</organism>
<dbReference type="EMBL" id="CP002160">
    <property type="protein sequence ID" value="ADL51619.1"/>
    <property type="molecule type" value="Genomic_DNA"/>
</dbReference>
<feature type="binding site" evidence="13">
    <location>
        <position position="283"/>
    </location>
    <ligand>
        <name>S-adenosyl-L-methionine</name>
        <dbReference type="ChEBI" id="CHEBI:59789"/>
    </ligand>
</feature>
<proteinExistence type="inferred from homology"/>
<dbReference type="EC" id="2.1.1.176" evidence="3"/>
<keyword evidence="5" id="KW-0698">rRNA processing</keyword>
<comment type="similarity">
    <text evidence="13">Belongs to the class I-like SAM-binding methyltransferase superfamily. RsmB/NOP family.</text>
</comment>
<dbReference type="RefSeq" id="WP_010077165.1">
    <property type="nucleotide sequence ID" value="NC_014393.1"/>
</dbReference>
<dbReference type="GO" id="GO:0003723">
    <property type="term" value="F:RNA binding"/>
    <property type="evidence" value="ECO:0007669"/>
    <property type="project" value="UniProtKB-UniRule"/>
</dbReference>
<dbReference type="PRINTS" id="PR02008">
    <property type="entry name" value="RCMTFAMILY"/>
</dbReference>
<dbReference type="NCBIfam" id="TIGR00563">
    <property type="entry name" value="rsmB"/>
    <property type="match status" value="1"/>
</dbReference>
<dbReference type="InterPro" id="IPR035926">
    <property type="entry name" value="NusB-like_sf"/>
</dbReference>
<feature type="domain" description="SAM-dependent MTase RsmB/NOP-type" evidence="14">
    <location>
        <begin position="169"/>
        <end position="442"/>
    </location>
</feature>
<keyword evidence="6 13" id="KW-0489">Methyltransferase</keyword>
<evidence type="ECO:0000313" key="16">
    <source>
        <dbReference type="Proteomes" id="UP000002730"/>
    </source>
</evidence>
<dbReference type="Pfam" id="PF01189">
    <property type="entry name" value="Methyltr_RsmB-F"/>
    <property type="match status" value="1"/>
</dbReference>
<dbReference type="FunFam" id="1.10.940.10:FF:000006">
    <property type="entry name" value="16S rRNA (Cytosine(967)-C(5))-methyltransferase RsmB"/>
    <property type="match status" value="1"/>
</dbReference>
<evidence type="ECO:0000256" key="12">
    <source>
        <dbReference type="ARBA" id="ARBA00047283"/>
    </source>
</evidence>
<evidence type="ECO:0000256" key="7">
    <source>
        <dbReference type="ARBA" id="ARBA00022679"/>
    </source>
</evidence>
<dbReference type="InterPro" id="IPR006027">
    <property type="entry name" value="NusB_RsmB_TIM44"/>
</dbReference>
<evidence type="ECO:0000256" key="4">
    <source>
        <dbReference type="ARBA" id="ARBA00022490"/>
    </source>
</evidence>
<dbReference type="GO" id="GO:0005737">
    <property type="term" value="C:cytoplasm"/>
    <property type="evidence" value="ECO:0007669"/>
    <property type="project" value="UniProtKB-SubCell"/>
</dbReference>
<evidence type="ECO:0000256" key="3">
    <source>
        <dbReference type="ARBA" id="ARBA00012140"/>
    </source>
</evidence>
<dbReference type="Pfam" id="PF22458">
    <property type="entry name" value="RsmF-B_ferredox"/>
    <property type="match status" value="1"/>
</dbReference>
<dbReference type="eggNOG" id="COG0781">
    <property type="taxonomic scope" value="Bacteria"/>
</dbReference>
<dbReference type="NCBIfam" id="NF011494">
    <property type="entry name" value="PRK14902.1"/>
    <property type="match status" value="1"/>
</dbReference>
<evidence type="ECO:0000256" key="11">
    <source>
        <dbReference type="ARBA" id="ARBA00031088"/>
    </source>
</evidence>
<dbReference type="Pfam" id="PF01029">
    <property type="entry name" value="NusB"/>
    <property type="match status" value="1"/>
</dbReference>
<dbReference type="Gene3D" id="3.30.70.1170">
    <property type="entry name" value="Sun protein, domain 3"/>
    <property type="match status" value="1"/>
</dbReference>
<dbReference type="OrthoDB" id="9810297at2"/>
<feature type="active site" description="Nucleophile" evidence="13">
    <location>
        <position position="381"/>
    </location>
</feature>
<keyword evidence="7 13" id="KW-0808">Transferase</keyword>